<organism evidence="2 3">
    <name type="scientific">Rhynchophorus ferrugineus</name>
    <name type="common">Red palm weevil</name>
    <name type="synonym">Curculio ferrugineus</name>
    <dbReference type="NCBI Taxonomy" id="354439"/>
    <lineage>
        <taxon>Eukaryota</taxon>
        <taxon>Metazoa</taxon>
        <taxon>Ecdysozoa</taxon>
        <taxon>Arthropoda</taxon>
        <taxon>Hexapoda</taxon>
        <taxon>Insecta</taxon>
        <taxon>Pterygota</taxon>
        <taxon>Neoptera</taxon>
        <taxon>Endopterygota</taxon>
        <taxon>Coleoptera</taxon>
        <taxon>Polyphaga</taxon>
        <taxon>Cucujiformia</taxon>
        <taxon>Curculionidae</taxon>
        <taxon>Dryophthorinae</taxon>
        <taxon>Rhynchophorus</taxon>
    </lineage>
</organism>
<feature type="compositionally biased region" description="Basic and acidic residues" evidence="1">
    <location>
        <begin position="28"/>
        <end position="41"/>
    </location>
</feature>
<feature type="region of interest" description="Disordered" evidence="1">
    <location>
        <begin position="1"/>
        <end position="84"/>
    </location>
</feature>
<accession>A0A834M4C9</accession>
<evidence type="ECO:0000256" key="1">
    <source>
        <dbReference type="SAM" id="MobiDB-lite"/>
    </source>
</evidence>
<evidence type="ECO:0000313" key="2">
    <source>
        <dbReference type="EMBL" id="KAF7271571.1"/>
    </source>
</evidence>
<keyword evidence="3" id="KW-1185">Reference proteome</keyword>
<name>A0A834M4C9_RHYFE</name>
<evidence type="ECO:0000313" key="3">
    <source>
        <dbReference type="Proteomes" id="UP000625711"/>
    </source>
</evidence>
<reference evidence="2" key="1">
    <citation type="submission" date="2020-08" db="EMBL/GenBank/DDBJ databases">
        <title>Genome sequencing and assembly of the red palm weevil Rhynchophorus ferrugineus.</title>
        <authorList>
            <person name="Dias G.B."/>
            <person name="Bergman C.M."/>
            <person name="Manee M."/>
        </authorList>
    </citation>
    <scope>NUCLEOTIDE SEQUENCE</scope>
    <source>
        <strain evidence="2">AA-2017</strain>
        <tissue evidence="2">Whole larva</tissue>
    </source>
</reference>
<comment type="caution">
    <text evidence="2">The sequence shown here is derived from an EMBL/GenBank/DDBJ whole genome shotgun (WGS) entry which is preliminary data.</text>
</comment>
<protein>
    <submittedName>
        <fullName evidence="2">Uncharacterized protein</fullName>
    </submittedName>
</protein>
<sequence length="84" mass="8892">MIVKTDQAGSGVPRGVESISQGSVPLKQNEEKSHEKQDGGKKSVPAIVTASCSKLHGPRSQESAGGRRGRRRGHSSRQTTIVVT</sequence>
<gene>
    <name evidence="2" type="ORF">GWI33_015557</name>
</gene>
<dbReference type="AlphaFoldDB" id="A0A834M4C9"/>
<dbReference type="Proteomes" id="UP000625711">
    <property type="component" value="Unassembled WGS sequence"/>
</dbReference>
<proteinExistence type="predicted"/>
<dbReference type="EMBL" id="JAACXV010013943">
    <property type="protein sequence ID" value="KAF7271571.1"/>
    <property type="molecule type" value="Genomic_DNA"/>
</dbReference>